<dbReference type="SMART" id="SM00060">
    <property type="entry name" value="FN3"/>
    <property type="match status" value="1"/>
</dbReference>
<feature type="transmembrane region" description="Helical" evidence="2">
    <location>
        <begin position="352"/>
        <end position="381"/>
    </location>
</feature>
<evidence type="ECO:0000313" key="4">
    <source>
        <dbReference type="EMBL" id="CAI8032638.1"/>
    </source>
</evidence>
<reference evidence="4" key="1">
    <citation type="submission" date="2023-03" db="EMBL/GenBank/DDBJ databases">
        <authorList>
            <person name="Steffen K."/>
            <person name="Cardenas P."/>
        </authorList>
    </citation>
    <scope>NUCLEOTIDE SEQUENCE</scope>
</reference>
<dbReference type="Gene3D" id="2.60.40.10">
    <property type="entry name" value="Immunoglobulins"/>
    <property type="match status" value="1"/>
</dbReference>
<feature type="compositionally biased region" description="Polar residues" evidence="1">
    <location>
        <begin position="486"/>
        <end position="495"/>
    </location>
</feature>
<dbReference type="AlphaFoldDB" id="A0AA35SMM9"/>
<dbReference type="InterPro" id="IPR036179">
    <property type="entry name" value="Ig-like_dom_sf"/>
</dbReference>
<feature type="domain" description="Fibronectin type-III" evidence="3">
    <location>
        <begin position="134"/>
        <end position="235"/>
    </location>
</feature>
<dbReference type="Proteomes" id="UP001174909">
    <property type="component" value="Unassembled WGS sequence"/>
</dbReference>
<keyword evidence="2" id="KW-0472">Membrane</keyword>
<dbReference type="EMBL" id="CASHTH010002612">
    <property type="protein sequence ID" value="CAI8032638.1"/>
    <property type="molecule type" value="Genomic_DNA"/>
</dbReference>
<feature type="region of interest" description="Disordered" evidence="1">
    <location>
        <begin position="418"/>
        <end position="472"/>
    </location>
</feature>
<comment type="caution">
    <text evidence="4">The sequence shown here is derived from an EMBL/GenBank/DDBJ whole genome shotgun (WGS) entry which is preliminary data.</text>
</comment>
<sequence>MEMRMKEQIILTLAVLIVISVTGGLSYPGVILRHPETQTTPAGGSKTFVCTAQGDVLWYIDDRWLSSSYRSTLGVKGFTFQERHLSGYQYPTTNLTMTVPARDDVNGTEIHCRTAGSDGNIIYSNYAWLWIVGPPLPPNVTVELSSWNTMRLSWNAPFTAEGFPIDKYIVFTTNSSTDERTRTEFDPTDGNESLTIVDTPRLCHSLLFEVIAESSAGTSSATEVSGAFPVAVSEFSVNVSVVYFDTGGESLAPQATISFKLPEVCAANSGVSATYTLELRTVSGVLVHRTGAEYHESILIEETQIVPSCSSYTLNVTVSVSSFPLLGTHSNITIFDVPIGCPTTERSEGSGVLIPVLLGAVALVVVLLTLLIGAGLAVVCLQLRRRKTVNMRNSTCPRVPLMTDNPIYDDNHHYDVIPESCGSKPHSQRPKKRVSSDFRYSATPTSLSVNKESRQHPLSLNQNSLSTETPSPSEVDAILRNTFAGSLSPPSQQCVNGGGAEGEVYDTLSEKPPPVGGEGRVMESEKEDCYVLMNSSAV</sequence>
<dbReference type="SUPFAM" id="SSF49265">
    <property type="entry name" value="Fibronectin type III"/>
    <property type="match status" value="1"/>
</dbReference>
<evidence type="ECO:0000256" key="1">
    <source>
        <dbReference type="SAM" id="MobiDB-lite"/>
    </source>
</evidence>
<keyword evidence="2" id="KW-0812">Transmembrane</keyword>
<evidence type="ECO:0000259" key="3">
    <source>
        <dbReference type="PROSITE" id="PS50853"/>
    </source>
</evidence>
<dbReference type="CDD" id="cd00063">
    <property type="entry name" value="FN3"/>
    <property type="match status" value="1"/>
</dbReference>
<protein>
    <recommendedName>
        <fullName evidence="3">Fibronectin type-III domain-containing protein</fullName>
    </recommendedName>
</protein>
<accession>A0AA35SMM9</accession>
<organism evidence="4 5">
    <name type="scientific">Geodia barretti</name>
    <name type="common">Barrett's horny sponge</name>
    <dbReference type="NCBI Taxonomy" id="519541"/>
    <lineage>
        <taxon>Eukaryota</taxon>
        <taxon>Metazoa</taxon>
        <taxon>Porifera</taxon>
        <taxon>Demospongiae</taxon>
        <taxon>Heteroscleromorpha</taxon>
        <taxon>Tetractinellida</taxon>
        <taxon>Astrophorina</taxon>
        <taxon>Geodiidae</taxon>
        <taxon>Geodia</taxon>
    </lineage>
</organism>
<evidence type="ECO:0000256" key="2">
    <source>
        <dbReference type="SAM" id="Phobius"/>
    </source>
</evidence>
<dbReference type="PROSITE" id="PS50853">
    <property type="entry name" value="FN3"/>
    <property type="match status" value="1"/>
</dbReference>
<proteinExistence type="predicted"/>
<dbReference type="InterPro" id="IPR036116">
    <property type="entry name" value="FN3_sf"/>
</dbReference>
<dbReference type="SUPFAM" id="SSF48726">
    <property type="entry name" value="Immunoglobulin"/>
    <property type="match status" value="1"/>
</dbReference>
<gene>
    <name evidence="4" type="ORF">GBAR_LOCUS18438</name>
</gene>
<keyword evidence="2" id="KW-1133">Transmembrane helix</keyword>
<dbReference type="InterPro" id="IPR013783">
    <property type="entry name" value="Ig-like_fold"/>
</dbReference>
<evidence type="ECO:0000313" key="5">
    <source>
        <dbReference type="Proteomes" id="UP001174909"/>
    </source>
</evidence>
<feature type="compositionally biased region" description="Polar residues" evidence="1">
    <location>
        <begin position="442"/>
        <end position="472"/>
    </location>
</feature>
<keyword evidence="5" id="KW-1185">Reference proteome</keyword>
<name>A0AA35SMM9_GEOBA</name>
<feature type="region of interest" description="Disordered" evidence="1">
    <location>
        <begin position="486"/>
        <end position="527"/>
    </location>
</feature>
<dbReference type="InterPro" id="IPR003961">
    <property type="entry name" value="FN3_dom"/>
</dbReference>